<dbReference type="InterPro" id="IPR008964">
    <property type="entry name" value="Invasin/intimin_cell_adhesion"/>
</dbReference>
<organism evidence="2 3">
    <name type="scientific">candidate division CSSED10-310 bacterium</name>
    <dbReference type="NCBI Taxonomy" id="2855610"/>
    <lineage>
        <taxon>Bacteria</taxon>
        <taxon>Bacteria division CSSED10-310</taxon>
    </lineage>
</organism>
<sequence>MKSWMKSKGFILLISLVFCFGLGIIFITCFGQQTDKGDTGGQDGPWPPESIFLALYSANGKYTMEANGFSSLDFEAKVTKNDGSGYPDLPVTFTTNVGYLTYTSSYTDSNGIARTTLYATCVPSEGWVLASCTGESDFKTVTLSGDPPQVIVKRSDHMMGAAGFNNKVTIVSSYMCAGIPLTDVQMGFWSERGCFHHGCDSFIYTNNQGEASQVWYPPMWGTDETSWSDYNAPQSVVIRSYYKDDPTYYDSTVVYIYPLHAILSIGAEEDYDTGHFNMHPLSQIPVVVKTYWIDENLNILPQRGITVTFTVDGGQSNSLLSNTSATTNYDGLAVTTLDGGGSPNLGNDYDITTHVLAAGIIETDEEYLPGDCCLDNVTPPGWEWADQKIIDVGGDMPCQSTLFVEAISINGDTYCDEFLIFVYDENGPVDAWISASFSMYSHKPENECGGYVSSPVETVDGYGFFKVCSCEDTTAVDWVNDPDIRNCTSLGQEDGMFHCDDESEFDPRQDYLFVTVSCPGGTTFRIMTVSWNQSKDESSTPVPTETPIETPTPTPTP</sequence>
<protein>
    <submittedName>
        <fullName evidence="2">Ig-like domain-containing protein</fullName>
    </submittedName>
</protein>
<dbReference type="InterPro" id="IPR013783">
    <property type="entry name" value="Ig-like_fold"/>
</dbReference>
<comment type="caution">
    <text evidence="2">The sequence shown here is derived from an EMBL/GenBank/DDBJ whole genome shotgun (WGS) entry which is preliminary data.</text>
</comment>
<feature type="region of interest" description="Disordered" evidence="1">
    <location>
        <begin position="532"/>
        <end position="557"/>
    </location>
</feature>
<evidence type="ECO:0000256" key="1">
    <source>
        <dbReference type="SAM" id="MobiDB-lite"/>
    </source>
</evidence>
<dbReference type="Gene3D" id="2.60.40.10">
    <property type="entry name" value="Immunoglobulins"/>
    <property type="match status" value="1"/>
</dbReference>
<evidence type="ECO:0000313" key="3">
    <source>
        <dbReference type="Proteomes" id="UP001594351"/>
    </source>
</evidence>
<dbReference type="Proteomes" id="UP001594351">
    <property type="component" value="Unassembled WGS sequence"/>
</dbReference>
<gene>
    <name evidence="2" type="ORF">ACFL27_20600</name>
</gene>
<proteinExistence type="predicted"/>
<name>A0ABV6Z2E8_UNCC1</name>
<keyword evidence="3" id="KW-1185">Reference proteome</keyword>
<evidence type="ECO:0000313" key="2">
    <source>
        <dbReference type="EMBL" id="MFC1852605.1"/>
    </source>
</evidence>
<dbReference type="EMBL" id="JBHPBY010000337">
    <property type="protein sequence ID" value="MFC1852605.1"/>
    <property type="molecule type" value="Genomic_DNA"/>
</dbReference>
<dbReference type="SUPFAM" id="SSF49373">
    <property type="entry name" value="Invasin/intimin cell-adhesion fragments"/>
    <property type="match status" value="1"/>
</dbReference>
<reference evidence="2 3" key="1">
    <citation type="submission" date="2024-09" db="EMBL/GenBank/DDBJ databases">
        <title>Laminarin stimulates single cell rates of sulfate reduction while oxygen inhibits transcriptomic activity in coastal marine sediment.</title>
        <authorList>
            <person name="Lindsay M."/>
            <person name="Orcutt B."/>
            <person name="Emerson D."/>
            <person name="Stepanauskas R."/>
            <person name="D'Angelo T."/>
        </authorList>
    </citation>
    <scope>NUCLEOTIDE SEQUENCE [LARGE SCALE GENOMIC DNA]</scope>
    <source>
        <strain evidence="2">SAG AM-311-K15</strain>
    </source>
</reference>
<accession>A0ABV6Z2E8</accession>
<feature type="compositionally biased region" description="Low complexity" evidence="1">
    <location>
        <begin position="540"/>
        <end position="549"/>
    </location>
</feature>